<gene>
    <name evidence="4" type="ORF">MEDL_50446</name>
</gene>
<dbReference type="PANTHER" id="PTHR25462:SF296">
    <property type="entry name" value="MEIOTIC P26, ISOFORM F"/>
    <property type="match status" value="1"/>
</dbReference>
<dbReference type="Proteomes" id="UP000683360">
    <property type="component" value="Unassembled WGS sequence"/>
</dbReference>
<dbReference type="InterPro" id="IPR000315">
    <property type="entry name" value="Znf_B-box"/>
</dbReference>
<dbReference type="Pfam" id="PF22586">
    <property type="entry name" value="ANCHR-like_BBOX"/>
    <property type="match status" value="1"/>
</dbReference>
<keyword evidence="1" id="KW-0479">Metal-binding</keyword>
<proteinExistence type="predicted"/>
<feature type="domain" description="B box-type" evidence="3">
    <location>
        <begin position="3"/>
        <end position="53"/>
    </location>
</feature>
<dbReference type="SMART" id="SM00336">
    <property type="entry name" value="BBOX"/>
    <property type="match status" value="1"/>
</dbReference>
<keyword evidence="5" id="KW-1185">Reference proteome</keyword>
<evidence type="ECO:0000259" key="3">
    <source>
        <dbReference type="PROSITE" id="PS50119"/>
    </source>
</evidence>
<dbReference type="PANTHER" id="PTHR25462">
    <property type="entry name" value="BONUS, ISOFORM C-RELATED"/>
    <property type="match status" value="1"/>
</dbReference>
<dbReference type="PROSITE" id="PS50119">
    <property type="entry name" value="ZF_BBOX"/>
    <property type="match status" value="1"/>
</dbReference>
<accession>A0A8S3TY39</accession>
<dbReference type="CDD" id="cd19757">
    <property type="entry name" value="Bbox1"/>
    <property type="match status" value="1"/>
</dbReference>
<keyword evidence="2" id="KW-0175">Coiled coil</keyword>
<keyword evidence="1" id="KW-0863">Zinc-finger</keyword>
<feature type="coiled-coil region" evidence="2">
    <location>
        <begin position="119"/>
        <end position="218"/>
    </location>
</feature>
<evidence type="ECO:0000256" key="1">
    <source>
        <dbReference type="PROSITE-ProRule" id="PRU00024"/>
    </source>
</evidence>
<dbReference type="Gene3D" id="3.30.160.60">
    <property type="entry name" value="Classic Zinc Finger"/>
    <property type="match status" value="1"/>
</dbReference>
<dbReference type="InterPro" id="IPR047153">
    <property type="entry name" value="TRIM45/56/19-like"/>
</dbReference>
<evidence type="ECO:0000313" key="4">
    <source>
        <dbReference type="EMBL" id="CAG2237995.1"/>
    </source>
</evidence>
<reference evidence="4" key="1">
    <citation type="submission" date="2021-03" db="EMBL/GenBank/DDBJ databases">
        <authorList>
            <person name="Bekaert M."/>
        </authorList>
    </citation>
    <scope>NUCLEOTIDE SEQUENCE</scope>
</reference>
<keyword evidence="1" id="KW-0862">Zinc</keyword>
<dbReference type="SUPFAM" id="SSF57845">
    <property type="entry name" value="B-box zinc-binding domain"/>
    <property type="match status" value="1"/>
</dbReference>
<dbReference type="GO" id="GO:0008270">
    <property type="term" value="F:zinc ion binding"/>
    <property type="evidence" value="ECO:0007669"/>
    <property type="project" value="UniProtKB-KW"/>
</dbReference>
<evidence type="ECO:0000313" key="5">
    <source>
        <dbReference type="Proteomes" id="UP000683360"/>
    </source>
</evidence>
<name>A0A8S3TY39_MYTED</name>
<dbReference type="AlphaFoldDB" id="A0A8S3TY39"/>
<protein>
    <recommendedName>
        <fullName evidence="3">B box-type domain-containing protein</fullName>
    </recommendedName>
</protein>
<sequence length="250" mass="29204">MASNWTVCGVCDFRNIQKTSVVWCSECDEGLCDECKEHHSAVKSSRNHSVISVTEYQKLPSNVLEITQTCQIHNEQYQIFCKKHDCPCCRRCVIETHNDCKDLTAIDDIIHDIKSSNAFLELEKQLSELLENVKRVQNDRIKNLKDLKEERDMIAHDIEQTRNKINEYLDKIQDNLLKELAFIEENEGKKIRQLLPLIEENEREIMDLQVNLTNIKEHASDLQAFLALKQIEKNMTDKEEFISQLLKART</sequence>
<comment type="caution">
    <text evidence="4">The sequence shown here is derived from an EMBL/GenBank/DDBJ whole genome shotgun (WGS) entry which is preliminary data.</text>
</comment>
<organism evidence="4 5">
    <name type="scientific">Mytilus edulis</name>
    <name type="common">Blue mussel</name>
    <dbReference type="NCBI Taxonomy" id="6550"/>
    <lineage>
        <taxon>Eukaryota</taxon>
        <taxon>Metazoa</taxon>
        <taxon>Spiralia</taxon>
        <taxon>Lophotrochozoa</taxon>
        <taxon>Mollusca</taxon>
        <taxon>Bivalvia</taxon>
        <taxon>Autobranchia</taxon>
        <taxon>Pteriomorphia</taxon>
        <taxon>Mytilida</taxon>
        <taxon>Mytiloidea</taxon>
        <taxon>Mytilidae</taxon>
        <taxon>Mytilinae</taxon>
        <taxon>Mytilus</taxon>
    </lineage>
</organism>
<dbReference type="OrthoDB" id="6094186at2759"/>
<dbReference type="EMBL" id="CAJPWZ010002410">
    <property type="protein sequence ID" value="CAG2237995.1"/>
    <property type="molecule type" value="Genomic_DNA"/>
</dbReference>
<evidence type="ECO:0000256" key="2">
    <source>
        <dbReference type="SAM" id="Coils"/>
    </source>
</evidence>